<evidence type="ECO:0000313" key="1">
    <source>
        <dbReference type="EMBL" id="SFH81481.1"/>
    </source>
</evidence>
<dbReference type="RefSeq" id="WP_143093327.1">
    <property type="nucleotide sequence ID" value="NZ_FOQT01000001.1"/>
</dbReference>
<accession>A0A1I3D4N3</accession>
<reference evidence="1 2" key="1">
    <citation type="submission" date="2016-10" db="EMBL/GenBank/DDBJ databases">
        <authorList>
            <person name="de Groot N.N."/>
        </authorList>
    </citation>
    <scope>NUCLEOTIDE SEQUENCE [LARGE SCALE GENOMIC DNA]</scope>
    <source>
        <strain evidence="1 2">DSM 26000</strain>
    </source>
</reference>
<sequence>MKNTNSVYEQNGYDRNSILNENYLFINNFTKKTGRFGNYYQHEDSALFRCWFLNGNLQVGKKSGVDGECFWVAAIQNEIDFKNIYRIITSKELLTTTMSLELNGYSFETGV</sequence>
<gene>
    <name evidence="1" type="ORF">SAMN05443292_0248</name>
</gene>
<keyword evidence="2" id="KW-1185">Reference proteome</keyword>
<dbReference type="OrthoDB" id="956134at2"/>
<organism evidence="1 2">
    <name type="scientific">Halpernia frigidisoli</name>
    <dbReference type="NCBI Taxonomy" id="1125876"/>
    <lineage>
        <taxon>Bacteria</taxon>
        <taxon>Pseudomonadati</taxon>
        <taxon>Bacteroidota</taxon>
        <taxon>Flavobacteriia</taxon>
        <taxon>Flavobacteriales</taxon>
        <taxon>Weeksellaceae</taxon>
        <taxon>Chryseobacterium group</taxon>
        <taxon>Halpernia</taxon>
    </lineage>
</organism>
<dbReference type="EMBL" id="FOQT01000001">
    <property type="protein sequence ID" value="SFH81481.1"/>
    <property type="molecule type" value="Genomic_DNA"/>
</dbReference>
<name>A0A1I3D4N3_9FLAO</name>
<evidence type="ECO:0000313" key="2">
    <source>
        <dbReference type="Proteomes" id="UP000198931"/>
    </source>
</evidence>
<protein>
    <submittedName>
        <fullName evidence="1">Uncharacterized protein</fullName>
    </submittedName>
</protein>
<proteinExistence type="predicted"/>
<dbReference type="Proteomes" id="UP000198931">
    <property type="component" value="Unassembled WGS sequence"/>
</dbReference>
<dbReference type="AlphaFoldDB" id="A0A1I3D4N3"/>